<organism evidence="1 2">
    <name type="scientific">Cymbomonas tetramitiformis</name>
    <dbReference type="NCBI Taxonomy" id="36881"/>
    <lineage>
        <taxon>Eukaryota</taxon>
        <taxon>Viridiplantae</taxon>
        <taxon>Chlorophyta</taxon>
        <taxon>Pyramimonadophyceae</taxon>
        <taxon>Pyramimonadales</taxon>
        <taxon>Pyramimonadaceae</taxon>
        <taxon>Cymbomonas</taxon>
    </lineage>
</organism>
<dbReference type="Proteomes" id="UP001190700">
    <property type="component" value="Unassembled WGS sequence"/>
</dbReference>
<evidence type="ECO:0000313" key="2">
    <source>
        <dbReference type="Proteomes" id="UP001190700"/>
    </source>
</evidence>
<reference evidence="1 2" key="1">
    <citation type="journal article" date="2015" name="Genome Biol. Evol.">
        <title>Comparative Genomics of a Bacterivorous Green Alga Reveals Evolutionary Causalities and Consequences of Phago-Mixotrophic Mode of Nutrition.</title>
        <authorList>
            <person name="Burns J.A."/>
            <person name="Paasch A."/>
            <person name="Narechania A."/>
            <person name="Kim E."/>
        </authorList>
    </citation>
    <scope>NUCLEOTIDE SEQUENCE [LARGE SCALE GENOMIC DNA]</scope>
    <source>
        <strain evidence="1 2">PLY_AMNH</strain>
    </source>
</reference>
<evidence type="ECO:0000313" key="1">
    <source>
        <dbReference type="EMBL" id="KAK3258972.1"/>
    </source>
</evidence>
<proteinExistence type="predicted"/>
<feature type="non-terminal residue" evidence="1">
    <location>
        <position position="1"/>
    </location>
</feature>
<gene>
    <name evidence="1" type="ORF">CYMTET_32007</name>
</gene>
<sequence>GVHGGLPAPRVAGFLTSGRCAWRAAAPELREAAHSRAVCMGLPAPQVAKLLTQAVVVVRGGVAHAAGGWSKARGHVDSCAWQSAAENSTDPYYRPRGDNQMGNRLYWIWQFLRRGVNMLWLDTDIHITRNFYPYMKGELKDVHLILKPHRTSVAELNTGIMYAQNAAWNGPVVKVYKWAFEFWYASQKIVAEKGEIRNLKGKNVIGSSSMEQPVFTDAVENNMMGCQPSYRLTHDNLDEGRPQVTEQLRKAMIEDGRVDLGCPGDRPEVFKSAAKLEFGWKVRTKGMPPPVHAR</sequence>
<accession>A0AAE0FG00</accession>
<protein>
    <recommendedName>
        <fullName evidence="3">Nucleotide-diphospho-sugar transferase domain-containing protein</fullName>
    </recommendedName>
</protein>
<name>A0AAE0FG00_9CHLO</name>
<keyword evidence="2" id="KW-1185">Reference proteome</keyword>
<dbReference type="AlphaFoldDB" id="A0AAE0FG00"/>
<evidence type="ECO:0008006" key="3">
    <source>
        <dbReference type="Google" id="ProtNLM"/>
    </source>
</evidence>
<dbReference type="EMBL" id="LGRX02019107">
    <property type="protein sequence ID" value="KAK3258972.1"/>
    <property type="molecule type" value="Genomic_DNA"/>
</dbReference>
<comment type="caution">
    <text evidence="1">The sequence shown here is derived from an EMBL/GenBank/DDBJ whole genome shotgun (WGS) entry which is preliminary data.</text>
</comment>